<organism evidence="3">
    <name type="scientific">Aureoumbra lagunensis</name>
    <dbReference type="NCBI Taxonomy" id="44058"/>
    <lineage>
        <taxon>Eukaryota</taxon>
        <taxon>Sar</taxon>
        <taxon>Stramenopiles</taxon>
        <taxon>Ochrophyta</taxon>
        <taxon>Pelagophyceae</taxon>
        <taxon>Pelagomonadales</taxon>
        <taxon>Aureoumbra</taxon>
    </lineage>
</organism>
<dbReference type="GO" id="GO:0005654">
    <property type="term" value="C:nucleoplasm"/>
    <property type="evidence" value="ECO:0007669"/>
    <property type="project" value="UniProtKB-ARBA"/>
</dbReference>
<feature type="domain" description="SANT" evidence="2">
    <location>
        <begin position="613"/>
        <end position="664"/>
    </location>
</feature>
<dbReference type="Gene3D" id="1.10.10.60">
    <property type="entry name" value="Homeodomain-like"/>
    <property type="match status" value="1"/>
</dbReference>
<proteinExistence type="predicted"/>
<feature type="compositionally biased region" description="Basic and acidic residues" evidence="1">
    <location>
        <begin position="1"/>
        <end position="14"/>
    </location>
</feature>
<dbReference type="SMART" id="SM00717">
    <property type="entry name" value="SANT"/>
    <property type="match status" value="1"/>
</dbReference>
<dbReference type="AlphaFoldDB" id="A0A7S3JSY9"/>
<feature type="region of interest" description="Disordered" evidence="1">
    <location>
        <begin position="724"/>
        <end position="744"/>
    </location>
</feature>
<reference evidence="3" key="1">
    <citation type="submission" date="2021-01" db="EMBL/GenBank/DDBJ databases">
        <authorList>
            <person name="Corre E."/>
            <person name="Pelletier E."/>
            <person name="Niang G."/>
            <person name="Scheremetjew M."/>
            <person name="Finn R."/>
            <person name="Kale V."/>
            <person name="Holt S."/>
            <person name="Cochrane G."/>
            <person name="Meng A."/>
            <person name="Brown T."/>
            <person name="Cohen L."/>
        </authorList>
    </citation>
    <scope>NUCLEOTIDE SEQUENCE</scope>
    <source>
        <strain evidence="3">CCMP1510</strain>
    </source>
</reference>
<dbReference type="GO" id="GO:0006357">
    <property type="term" value="P:regulation of transcription by RNA polymerase II"/>
    <property type="evidence" value="ECO:0007669"/>
    <property type="project" value="TreeGrafter"/>
</dbReference>
<evidence type="ECO:0000259" key="2">
    <source>
        <dbReference type="PROSITE" id="PS51293"/>
    </source>
</evidence>
<feature type="compositionally biased region" description="Basic and acidic residues" evidence="1">
    <location>
        <begin position="359"/>
        <end position="373"/>
    </location>
</feature>
<feature type="compositionally biased region" description="Polar residues" evidence="1">
    <location>
        <begin position="726"/>
        <end position="738"/>
    </location>
</feature>
<dbReference type="PROSITE" id="PS51293">
    <property type="entry name" value="SANT"/>
    <property type="match status" value="1"/>
</dbReference>
<dbReference type="CDD" id="cd00167">
    <property type="entry name" value="SANT"/>
    <property type="match status" value="1"/>
</dbReference>
<dbReference type="GO" id="GO:0000785">
    <property type="term" value="C:chromatin"/>
    <property type="evidence" value="ECO:0007669"/>
    <property type="project" value="TreeGrafter"/>
</dbReference>
<dbReference type="InterPro" id="IPR017884">
    <property type="entry name" value="SANT_dom"/>
</dbReference>
<dbReference type="PANTHER" id="PTHR13992:SF39">
    <property type="entry name" value="SMRTER, ISOFORM G"/>
    <property type="match status" value="1"/>
</dbReference>
<dbReference type="PANTHER" id="PTHR13992">
    <property type="entry name" value="NUCLEAR RECEPTOR CO-REPRESSOR RELATED NCOR"/>
    <property type="match status" value="1"/>
</dbReference>
<feature type="region of interest" description="Disordered" evidence="1">
    <location>
        <begin position="1"/>
        <end position="327"/>
    </location>
</feature>
<feature type="region of interest" description="Disordered" evidence="1">
    <location>
        <begin position="359"/>
        <end position="382"/>
    </location>
</feature>
<dbReference type="InterPro" id="IPR009057">
    <property type="entry name" value="Homeodomain-like_sf"/>
</dbReference>
<accession>A0A7S3JSY9</accession>
<feature type="compositionally biased region" description="Basic and acidic residues" evidence="1">
    <location>
        <begin position="124"/>
        <end position="134"/>
    </location>
</feature>
<name>A0A7S3JSY9_9STRA</name>
<dbReference type="InterPro" id="IPR001005">
    <property type="entry name" value="SANT/Myb"/>
</dbReference>
<evidence type="ECO:0000313" key="3">
    <source>
        <dbReference type="EMBL" id="CAE0362342.1"/>
    </source>
</evidence>
<feature type="compositionally biased region" description="Basic residues" evidence="1">
    <location>
        <begin position="30"/>
        <end position="44"/>
    </location>
</feature>
<evidence type="ECO:0000256" key="1">
    <source>
        <dbReference type="SAM" id="MobiDB-lite"/>
    </source>
</evidence>
<sequence>MRREDGEVPYERQPPRGFYQQNEEDFFSRDRKRPKYHHPARLAHRLPVQANNIGSMRISGNMPRGYPGEQAPRGRGPPRYAGEQVPPRGRGPPRYAWEGPPRYTEERRIPPRGRGPPRYTGEQIPRRYVGDGRESNFCPPQHRYDSPNRYSAPVQPQKQRFHSAPPIARPRHERPYGRVPPRPSHGFSSFHDVPRDSPPRPPLYSRSSMPERPDQSRPIERRRYQATERRQSADDIKKAHHFNNRRQFFDFVQEKGNVQNNQQAIRREDSIPPATVLREDSIPIAETKPPPDKSTEEEKAPPREKKKPRLFGQIPKKNAAPTPSTHTLAESIPPIILSPPKNGVKSRLGWGQGLGIEEEQRAEETKKKQDIQKEAVPSPEILQRPKRLAPVAVATAAYGAACDAALVAKSVAQNVIQIFEGTRAANAADRALASLAANQATRAQCQAYDNLPSALFSIEQSIRTIEDVLWLTKQHGQNMLTECLESPQNEWSRALLAQKVKSCNYSRGQASVSKPSPPNKLTACTLHAIERLRGGDTSKSISRWISSESPLAAPSRTLRRRPSQTYYVASRGGHAVSSTTRKAQIEHGRIHDLPTCDCPPITASIKQEDPSSASDEYWTDIEKLIFLDKFLLYPKNFVRIASYLRRKRPRDCVRFYYDTKYHVDYKSLLREHQQRRRGKAIWDSTGRAVQVFGGDLRFDPIQNSVSFSLPVSDHIVTPLPSRKIHQTSTSLNDNNSGPPQDVHT</sequence>
<dbReference type="InterPro" id="IPR051571">
    <property type="entry name" value="N-CoR_corepressor"/>
</dbReference>
<protein>
    <recommendedName>
        <fullName evidence="2">SANT domain-containing protein</fullName>
    </recommendedName>
</protein>
<dbReference type="SUPFAM" id="SSF46689">
    <property type="entry name" value="Homeodomain-like"/>
    <property type="match status" value="1"/>
</dbReference>
<gene>
    <name evidence="3" type="ORF">ALAG00032_LOCUS3083</name>
</gene>
<feature type="compositionally biased region" description="Basic and acidic residues" evidence="1">
    <location>
        <begin position="289"/>
        <end position="303"/>
    </location>
</feature>
<feature type="compositionally biased region" description="Basic and acidic residues" evidence="1">
    <location>
        <begin position="209"/>
        <end position="237"/>
    </location>
</feature>
<dbReference type="GO" id="GO:0032991">
    <property type="term" value="C:protein-containing complex"/>
    <property type="evidence" value="ECO:0007669"/>
    <property type="project" value="UniProtKB-ARBA"/>
</dbReference>
<dbReference type="EMBL" id="HBIJ01004350">
    <property type="protein sequence ID" value="CAE0362342.1"/>
    <property type="molecule type" value="Transcribed_RNA"/>
</dbReference>